<gene>
    <name evidence="2" type="ORF">GPM918_LOCUS45065</name>
    <name evidence="3" type="ORF">SRO942_LOCUS47270</name>
</gene>
<organism evidence="2 4">
    <name type="scientific">Didymodactylos carnosus</name>
    <dbReference type="NCBI Taxonomy" id="1234261"/>
    <lineage>
        <taxon>Eukaryota</taxon>
        <taxon>Metazoa</taxon>
        <taxon>Spiralia</taxon>
        <taxon>Gnathifera</taxon>
        <taxon>Rotifera</taxon>
        <taxon>Eurotatoria</taxon>
        <taxon>Bdelloidea</taxon>
        <taxon>Philodinida</taxon>
        <taxon>Philodinidae</taxon>
        <taxon>Didymodactylos</taxon>
    </lineage>
</organism>
<protein>
    <submittedName>
        <fullName evidence="2">Uncharacterized protein</fullName>
    </submittedName>
</protein>
<keyword evidence="4" id="KW-1185">Reference proteome</keyword>
<reference evidence="2" key="1">
    <citation type="submission" date="2021-02" db="EMBL/GenBank/DDBJ databases">
        <authorList>
            <person name="Nowell W R."/>
        </authorList>
    </citation>
    <scope>NUCLEOTIDE SEQUENCE</scope>
</reference>
<dbReference type="EMBL" id="CAJOBC010117393">
    <property type="protein sequence ID" value="CAF4558145.1"/>
    <property type="molecule type" value="Genomic_DNA"/>
</dbReference>
<proteinExistence type="predicted"/>
<dbReference type="Proteomes" id="UP000681722">
    <property type="component" value="Unassembled WGS sequence"/>
</dbReference>
<feature type="compositionally biased region" description="Basic residues" evidence="1">
    <location>
        <begin position="1"/>
        <end position="28"/>
    </location>
</feature>
<dbReference type="EMBL" id="CAJNOQ010048180">
    <property type="protein sequence ID" value="CAF1643222.1"/>
    <property type="molecule type" value="Genomic_DNA"/>
</dbReference>
<comment type="caution">
    <text evidence="2">The sequence shown here is derived from an EMBL/GenBank/DDBJ whole genome shotgun (WGS) entry which is preliminary data.</text>
</comment>
<evidence type="ECO:0000313" key="3">
    <source>
        <dbReference type="EMBL" id="CAF4558145.1"/>
    </source>
</evidence>
<dbReference type="AlphaFoldDB" id="A0A816E1W1"/>
<accession>A0A816E1W1</accession>
<evidence type="ECO:0000313" key="2">
    <source>
        <dbReference type="EMBL" id="CAF1643222.1"/>
    </source>
</evidence>
<evidence type="ECO:0000256" key="1">
    <source>
        <dbReference type="SAM" id="MobiDB-lite"/>
    </source>
</evidence>
<feature type="compositionally biased region" description="Polar residues" evidence="1">
    <location>
        <begin position="34"/>
        <end position="52"/>
    </location>
</feature>
<feature type="compositionally biased region" description="Polar residues" evidence="1">
    <location>
        <begin position="82"/>
        <end position="92"/>
    </location>
</feature>
<sequence>MRHGIPCHPQHRVRNRKRRQRQRSRSLTKHGPLYNTNTNRSGYNAIHNSQRRSPTSAITSSEEETTHNEDNDDEEEAAHFSPRSTSTTTFNLPRNRKPILPSSDFNRRLCELENNNHHKITVNDIPFQQQQKLVEVPTTNKRRYSLGTIKNHNNHFHLRSLSHHSFSIIQAP</sequence>
<evidence type="ECO:0000313" key="4">
    <source>
        <dbReference type="Proteomes" id="UP000663829"/>
    </source>
</evidence>
<dbReference type="Proteomes" id="UP000663829">
    <property type="component" value="Unassembled WGS sequence"/>
</dbReference>
<name>A0A816E1W1_9BILA</name>
<feature type="region of interest" description="Disordered" evidence="1">
    <location>
        <begin position="1"/>
        <end position="102"/>
    </location>
</feature>